<dbReference type="GO" id="GO:0033254">
    <property type="term" value="C:vacuolar transporter chaperone complex"/>
    <property type="evidence" value="ECO:0007669"/>
    <property type="project" value="TreeGrafter"/>
</dbReference>
<comment type="cofactor">
    <cofactor evidence="1">
        <name>Mn(2+)</name>
        <dbReference type="ChEBI" id="CHEBI:29035"/>
    </cofactor>
</comment>
<feature type="transmembrane region" description="Helical" evidence="16">
    <location>
        <begin position="677"/>
        <end position="697"/>
    </location>
</feature>
<evidence type="ECO:0000256" key="9">
    <source>
        <dbReference type="ARBA" id="ARBA00050204"/>
    </source>
</evidence>
<dbReference type="InterPro" id="IPR051572">
    <property type="entry name" value="VTC_Complex_Subunit"/>
</dbReference>
<evidence type="ECO:0000256" key="5">
    <source>
        <dbReference type="ARBA" id="ARBA00022679"/>
    </source>
</evidence>
<evidence type="ECO:0000259" key="17">
    <source>
        <dbReference type="PROSITE" id="PS51382"/>
    </source>
</evidence>
<feature type="compositionally biased region" description="Polar residues" evidence="15">
    <location>
        <begin position="514"/>
        <end position="536"/>
    </location>
</feature>
<keyword evidence="19" id="KW-1185">Reference proteome</keyword>
<dbReference type="Proteomes" id="UP001150538">
    <property type="component" value="Unassembled WGS sequence"/>
</dbReference>
<evidence type="ECO:0000256" key="3">
    <source>
        <dbReference type="ARBA" id="ARBA00012960"/>
    </source>
</evidence>
<comment type="catalytic activity">
    <reaction evidence="9">
        <text>[phosphate](n) + ATP = [phosphate](n+1) + ADP</text>
        <dbReference type="Rhea" id="RHEA:19573"/>
        <dbReference type="Rhea" id="RHEA-COMP:9859"/>
        <dbReference type="Rhea" id="RHEA-COMP:14280"/>
        <dbReference type="ChEBI" id="CHEBI:16838"/>
        <dbReference type="ChEBI" id="CHEBI:30616"/>
        <dbReference type="ChEBI" id="CHEBI:456216"/>
        <dbReference type="EC" id="2.7.4.1"/>
    </reaction>
    <physiologicalReaction direction="left-to-right" evidence="9">
        <dbReference type="Rhea" id="RHEA:19574"/>
    </physiologicalReaction>
</comment>
<dbReference type="GO" id="GO:0006799">
    <property type="term" value="P:polyphosphate biosynthetic process"/>
    <property type="evidence" value="ECO:0007669"/>
    <property type="project" value="UniProtKB-ARBA"/>
</dbReference>
<sequence length="767" mass="87905">MKFGKQLRENLLADWKFYYIDYDGLKAFLYERTRRGYTASDEAEFVQRLEGELDKVFNFQQAKATEVKRLMENANSQIKLISETEAPQEAKAEQLSVIEASINKIISEVNELAIYTRMNFTGFIKIVKKHDKNAPFVLKPAFTVQMNNRPFFKENFDELLIELSRLYDVVRNGGQDVNTGKDPQAGNGQNFVRNTTKYWVHPDNVMELKLYILKHLPVLIYNAKGGLKPPCPAITSIYYDNDNLDLYRGRLEKSEGAEAIRLRWYGDMNTNEIFVERKTHHEDWTGEKSVKERFPIKEKYVNTYMSGEFTMEKKIQKMREEGKKSESDLNDMEELSSEVQSSVLTKGLKPMVRTFYNRTAFQLPGDARVRISLDTELTMIREDNLDGHERSGLNWRRMDIGVDYPFPQLPESDVCRFPYAVLEVKLQTQAGVEPPSWVTNLVESHLVEAVPKFSKFIHGVSTLLEERVDVLPFWFSQMDRDIRKPPTHNLGICRPDSTRNSYADLSVAQHIRGENQSQQQGSTLSRNPSDSGSQQGIEVVVKPRGAQTSRTGSSGRRNFSGSQQYDDYDDEQGEIDDEDTALLGSTSSGHHSYFDRKHQHHLRVRKNPLSWIFSGLTRLHPMQQLHNSTTQYNTGTPSPDSGSGVTFQAREGLGPNKRIAIPVRVEPKVFFANERTFLSWLNFSIVLGSLALGLLNFGDTTSRVAGAVFTMISMVVMIYALFLFQWRADRIRKRDPNPYDDRLGPTLLVFALFAAVMLNFYLKFTHS</sequence>
<reference evidence="18" key="1">
    <citation type="submission" date="2022-07" db="EMBL/GenBank/DDBJ databases">
        <title>Phylogenomic reconstructions and comparative analyses of Kickxellomycotina fungi.</title>
        <authorList>
            <person name="Reynolds N.K."/>
            <person name="Stajich J.E."/>
            <person name="Barry K."/>
            <person name="Grigoriev I.V."/>
            <person name="Crous P."/>
            <person name="Smith M.E."/>
        </authorList>
    </citation>
    <scope>NUCLEOTIDE SEQUENCE</scope>
    <source>
        <strain evidence="18">NBRC 100468</strain>
    </source>
</reference>
<dbReference type="PANTHER" id="PTHR46140:SF1">
    <property type="entry name" value="VACUOLAR TRANSPORTER CHAPERONE COMPLEX SUBUNIT 4-RELATED"/>
    <property type="match status" value="1"/>
</dbReference>
<dbReference type="Gene3D" id="3.20.100.30">
    <property type="entry name" value="VTC, catalytic tunnel domain"/>
    <property type="match status" value="1"/>
</dbReference>
<evidence type="ECO:0000256" key="11">
    <source>
        <dbReference type="ARBA" id="ARBA00067464"/>
    </source>
</evidence>
<comment type="subcellular location">
    <subcellularLocation>
        <location evidence="2">Vacuole membrane</location>
        <topology evidence="2">Multi-pass membrane protein</topology>
    </subcellularLocation>
</comment>
<dbReference type="Pfam" id="PF02656">
    <property type="entry name" value="DUF202"/>
    <property type="match status" value="1"/>
</dbReference>
<feature type="transmembrane region" description="Helical" evidence="16">
    <location>
        <begin position="704"/>
        <end position="724"/>
    </location>
</feature>
<evidence type="ECO:0000256" key="1">
    <source>
        <dbReference type="ARBA" id="ARBA00001936"/>
    </source>
</evidence>
<evidence type="ECO:0000256" key="6">
    <source>
        <dbReference type="ARBA" id="ARBA00022692"/>
    </source>
</evidence>
<comment type="caution">
    <text evidence="18">The sequence shown here is derived from an EMBL/GenBank/DDBJ whole genome shotgun (WGS) entry which is preliminary data.</text>
</comment>
<evidence type="ECO:0000313" key="18">
    <source>
        <dbReference type="EMBL" id="KAJ1917379.1"/>
    </source>
</evidence>
<keyword evidence="8 16" id="KW-0472">Membrane</keyword>
<evidence type="ECO:0000256" key="7">
    <source>
        <dbReference type="ARBA" id="ARBA00022989"/>
    </source>
</evidence>
<dbReference type="EMBL" id="JANBPU010000073">
    <property type="protein sequence ID" value="KAJ1917379.1"/>
    <property type="molecule type" value="Genomic_DNA"/>
</dbReference>
<dbReference type="AlphaFoldDB" id="A0A9W8A3B9"/>
<feature type="transmembrane region" description="Helical" evidence="16">
    <location>
        <begin position="744"/>
        <end position="762"/>
    </location>
</feature>
<dbReference type="Pfam" id="PF03105">
    <property type="entry name" value="SPX"/>
    <property type="match status" value="1"/>
</dbReference>
<evidence type="ECO:0000256" key="8">
    <source>
        <dbReference type="ARBA" id="ARBA00023136"/>
    </source>
</evidence>
<evidence type="ECO:0000256" key="10">
    <source>
        <dbReference type="ARBA" id="ARBA00061390"/>
    </source>
</evidence>
<dbReference type="PANTHER" id="PTHR46140">
    <property type="entry name" value="VACUOLAR TRANSPORTER CHAPERONE 1-RELATED"/>
    <property type="match status" value="1"/>
</dbReference>
<evidence type="ECO:0000256" key="14">
    <source>
        <dbReference type="ARBA" id="ARBA00081313"/>
    </source>
</evidence>
<name>A0A9W8A3B9_9FUNG</name>
<feature type="compositionally biased region" description="Polar residues" evidence="15">
    <location>
        <begin position="546"/>
        <end position="559"/>
    </location>
</feature>
<dbReference type="OrthoDB" id="6493944at2759"/>
<dbReference type="InterPro" id="IPR042267">
    <property type="entry name" value="VTC_sf"/>
</dbReference>
<dbReference type="InterPro" id="IPR018966">
    <property type="entry name" value="VTC_domain"/>
</dbReference>
<comment type="similarity">
    <text evidence="10">Belongs to the VTC4 family.</text>
</comment>
<keyword evidence="6 16" id="KW-0812">Transmembrane</keyword>
<evidence type="ECO:0000256" key="2">
    <source>
        <dbReference type="ARBA" id="ARBA00004128"/>
    </source>
</evidence>
<dbReference type="GO" id="GO:0000329">
    <property type="term" value="C:fungal-type vacuole membrane"/>
    <property type="evidence" value="ECO:0007669"/>
    <property type="project" value="TreeGrafter"/>
</dbReference>
<protein>
    <recommendedName>
        <fullName evidence="11">Vacuolar transporter chaperone complex subunit 4</fullName>
        <ecNumber evidence="3">2.7.4.1</ecNumber>
    </recommendedName>
    <alternativeName>
        <fullName evidence="13">Polyphosphate kinase</fullName>
    </alternativeName>
    <alternativeName>
        <fullName evidence="12">SPX-dependent polyphosphate polymerase VTC subunit 4</fullName>
    </alternativeName>
    <alternativeName>
        <fullName evidence="14">Vacuolar membrane polyphosphate polymerase catalytic subunit</fullName>
    </alternativeName>
</protein>
<accession>A0A9W8A3B9</accession>
<dbReference type="InterPro" id="IPR004331">
    <property type="entry name" value="SPX_dom"/>
</dbReference>
<feature type="domain" description="SPX" evidence="17">
    <location>
        <begin position="1"/>
        <end position="144"/>
    </location>
</feature>
<keyword evidence="4" id="KW-0926">Vacuole</keyword>
<evidence type="ECO:0000256" key="4">
    <source>
        <dbReference type="ARBA" id="ARBA00022554"/>
    </source>
</evidence>
<dbReference type="CDD" id="cd07751">
    <property type="entry name" value="PolyPPase_VTC4_like"/>
    <property type="match status" value="1"/>
</dbReference>
<proteinExistence type="inferred from homology"/>
<evidence type="ECO:0000256" key="13">
    <source>
        <dbReference type="ARBA" id="ARBA00080494"/>
    </source>
</evidence>
<evidence type="ECO:0000256" key="15">
    <source>
        <dbReference type="SAM" id="MobiDB-lite"/>
    </source>
</evidence>
<keyword evidence="7 16" id="KW-1133">Transmembrane helix</keyword>
<evidence type="ECO:0000256" key="16">
    <source>
        <dbReference type="SAM" id="Phobius"/>
    </source>
</evidence>
<dbReference type="PROSITE" id="PS51382">
    <property type="entry name" value="SPX"/>
    <property type="match status" value="1"/>
</dbReference>
<keyword evidence="5" id="KW-0808">Transferase</keyword>
<evidence type="ECO:0000256" key="12">
    <source>
        <dbReference type="ARBA" id="ARBA00075894"/>
    </source>
</evidence>
<dbReference type="InterPro" id="IPR003807">
    <property type="entry name" value="DUF202"/>
</dbReference>
<dbReference type="FunFam" id="3.20.100.30:FF:000001">
    <property type="entry name" value="Vacuolar transporter chaperone 4"/>
    <property type="match status" value="1"/>
</dbReference>
<organism evidence="18 19">
    <name type="scientific">Mycoemilia scoparia</name>
    <dbReference type="NCBI Taxonomy" id="417184"/>
    <lineage>
        <taxon>Eukaryota</taxon>
        <taxon>Fungi</taxon>
        <taxon>Fungi incertae sedis</taxon>
        <taxon>Zoopagomycota</taxon>
        <taxon>Kickxellomycotina</taxon>
        <taxon>Kickxellomycetes</taxon>
        <taxon>Kickxellales</taxon>
        <taxon>Kickxellaceae</taxon>
        <taxon>Mycoemilia</taxon>
    </lineage>
</organism>
<evidence type="ECO:0000313" key="19">
    <source>
        <dbReference type="Proteomes" id="UP001150538"/>
    </source>
</evidence>
<gene>
    <name evidence="18" type="ORF">H4219_003246</name>
</gene>
<feature type="region of interest" description="Disordered" evidence="15">
    <location>
        <begin position="512"/>
        <end position="572"/>
    </location>
</feature>
<dbReference type="GO" id="GO:0008976">
    <property type="term" value="F:polyphosphate kinase activity"/>
    <property type="evidence" value="ECO:0007669"/>
    <property type="project" value="UniProtKB-EC"/>
</dbReference>
<dbReference type="CDD" id="cd14480">
    <property type="entry name" value="SPX_VTC2_like"/>
    <property type="match status" value="1"/>
</dbReference>
<dbReference type="Pfam" id="PF09359">
    <property type="entry name" value="VTC"/>
    <property type="match status" value="1"/>
</dbReference>
<dbReference type="EC" id="2.7.4.1" evidence="3"/>